<dbReference type="EC" id="1.1.1.100" evidence="3"/>
<dbReference type="PRINTS" id="PR00081">
    <property type="entry name" value="GDHRDH"/>
</dbReference>
<name>D4LBC6_RUMC1</name>
<organism evidence="3 4">
    <name type="scientific">Ruminococcus champanellensis (strain DSM 18848 / JCM 17042 / KCTC 15320 / 18P13)</name>
    <dbReference type="NCBI Taxonomy" id="213810"/>
    <lineage>
        <taxon>Bacteria</taxon>
        <taxon>Bacillati</taxon>
        <taxon>Bacillota</taxon>
        <taxon>Clostridia</taxon>
        <taxon>Eubacteriales</taxon>
        <taxon>Oscillospiraceae</taxon>
        <taxon>Ruminococcus</taxon>
    </lineage>
</organism>
<evidence type="ECO:0000256" key="1">
    <source>
        <dbReference type="ARBA" id="ARBA00006484"/>
    </source>
</evidence>
<evidence type="ECO:0000256" key="2">
    <source>
        <dbReference type="ARBA" id="ARBA00023002"/>
    </source>
</evidence>
<dbReference type="HOGENOM" id="CLU_010194_1_3_9"/>
<dbReference type="Proteomes" id="UP000007054">
    <property type="component" value="Chromosome"/>
</dbReference>
<protein>
    <submittedName>
        <fullName evidence="3">Dehydrogenases with different specificities (Related to short-chain alcohol dehydrogenases)</fullName>
        <ecNumber evidence="3">1.1.1.100</ecNumber>
        <ecNumber evidence="3">1.1.1.47</ecNumber>
    </submittedName>
</protein>
<dbReference type="GO" id="GO:0047936">
    <property type="term" value="F:glucose 1-dehydrogenase [NAD(P)+] activity"/>
    <property type="evidence" value="ECO:0007669"/>
    <property type="project" value="UniProtKB-EC"/>
</dbReference>
<dbReference type="PANTHER" id="PTHR43639">
    <property type="entry name" value="OXIDOREDUCTASE, SHORT-CHAIN DEHYDROGENASE/REDUCTASE FAMILY (AFU_ORTHOLOGUE AFUA_5G02870)"/>
    <property type="match status" value="1"/>
</dbReference>
<proteinExistence type="inferred from homology"/>
<reference evidence="3" key="1">
    <citation type="submission" date="2010-03" db="EMBL/GenBank/DDBJ databases">
        <title>The genome sequence of Ruminococcus sp. 18P13.</title>
        <authorList>
            <consortium name="metaHIT consortium -- http://www.metahit.eu/"/>
            <person name="Pajon A."/>
            <person name="Turner K."/>
            <person name="Parkhill J."/>
            <person name="Bernalier A."/>
        </authorList>
    </citation>
    <scope>NUCLEOTIDE SEQUENCE [LARGE SCALE GENOMIC DNA]</scope>
    <source>
        <strain evidence="3">Type strain: 18P13</strain>
    </source>
</reference>
<keyword evidence="4" id="KW-1185">Reference proteome</keyword>
<evidence type="ECO:0000313" key="4">
    <source>
        <dbReference type="Proteomes" id="UP000007054"/>
    </source>
</evidence>
<dbReference type="AlphaFoldDB" id="D4LBC6"/>
<dbReference type="Gene3D" id="3.40.50.720">
    <property type="entry name" value="NAD(P)-binding Rossmann-like Domain"/>
    <property type="match status" value="1"/>
</dbReference>
<dbReference type="PANTHER" id="PTHR43639:SF1">
    <property type="entry name" value="SHORT-CHAIN DEHYDROGENASE_REDUCTASE FAMILY PROTEIN"/>
    <property type="match status" value="1"/>
</dbReference>
<dbReference type="STRING" id="213810.RUM_07230"/>
<dbReference type="PATRIC" id="fig|213810.4.peg.615"/>
<accession>D4LBC6</accession>
<sequence>MLEPDLTGKIALITGATGQLGRVMAHTLADCGADIVVHYHANRLQADKLVAELTRMGRRALAVQADVTDRDSVFAMRDKVEAVLGMPQILVHNAVIQYAWKPILQQDPGDFDSQYRSCVMQTVYMAQAFVPAMQAAHYGRILVINTECAALAEAGCGAYTAAKRGLDGLCRCLAKEVAEDGITVNQIAPGWTITERDRDANTQVQPDYDRQVPMGRRGTDAEIAQMAAFLVSDLASFTTGAFIPVCGGRVMPAI</sequence>
<dbReference type="EC" id="1.1.1.47" evidence="3"/>
<dbReference type="InterPro" id="IPR036291">
    <property type="entry name" value="NAD(P)-bd_dom_sf"/>
</dbReference>
<dbReference type="GO" id="GO:0004316">
    <property type="term" value="F:3-oxoacyl-[acyl-carrier-protein] reductase (NADPH) activity"/>
    <property type="evidence" value="ECO:0007669"/>
    <property type="project" value="UniProtKB-EC"/>
</dbReference>
<dbReference type="GeneID" id="83155516"/>
<reference evidence="3" key="2">
    <citation type="submission" date="2010-03" db="EMBL/GenBank/DDBJ databases">
        <authorList>
            <person name="Pajon A."/>
        </authorList>
    </citation>
    <scope>NUCLEOTIDE SEQUENCE</scope>
    <source>
        <strain evidence="3">Type strain: 18P13</strain>
    </source>
</reference>
<gene>
    <name evidence="3" type="ordered locus">RUM_07230</name>
</gene>
<dbReference type="CDD" id="cd05233">
    <property type="entry name" value="SDR_c"/>
    <property type="match status" value="1"/>
</dbReference>
<dbReference type="FunFam" id="3.40.50.720:FF:000173">
    <property type="entry name" value="3-oxoacyl-[acyl-carrier protein] reductase"/>
    <property type="match status" value="1"/>
</dbReference>
<dbReference type="KEGG" id="rch:RUM_07230"/>
<evidence type="ECO:0000313" key="3">
    <source>
        <dbReference type="EMBL" id="CBL16921.1"/>
    </source>
</evidence>
<dbReference type="InterPro" id="IPR002347">
    <property type="entry name" value="SDR_fam"/>
</dbReference>
<dbReference type="RefSeq" id="WP_015557828.1">
    <property type="nucleotide sequence ID" value="NC_021039.1"/>
</dbReference>
<dbReference type="EMBL" id="FP929052">
    <property type="protein sequence ID" value="CBL16921.1"/>
    <property type="molecule type" value="Genomic_DNA"/>
</dbReference>
<dbReference type="Pfam" id="PF13561">
    <property type="entry name" value="adh_short_C2"/>
    <property type="match status" value="1"/>
</dbReference>
<dbReference type="SUPFAM" id="SSF51735">
    <property type="entry name" value="NAD(P)-binding Rossmann-fold domains"/>
    <property type="match status" value="1"/>
</dbReference>
<comment type="similarity">
    <text evidence="1">Belongs to the short-chain dehydrogenases/reductases (SDR) family.</text>
</comment>
<keyword evidence="2 3" id="KW-0560">Oxidoreductase</keyword>